<dbReference type="SUPFAM" id="SSF75304">
    <property type="entry name" value="Amidase signature (AS) enzymes"/>
    <property type="match status" value="1"/>
</dbReference>
<sequence>MDRRTNPRLVSQATESILMSPRIRSAFVPHDLKAPIKGASTGPLAGLSVVIKDMYDIVGERSGGGNPDWLAAQQPATKNASVVQKLLDAGATITGKTICDEFFYSLAGVNAHYGTPVNPRAPGRLPGGSSSGSASAAASDACDFAIGSDTGGSVRVPASFCGLYGIRTTHGRVDLTGAMHMAGSFDVAGWFSNAPGVFRRVGEVLLGGTSTAAPVSKLIVLDDAFAEVDADIAALMNAALAAMSDELPKASHQRIAPDGLEMWREAFRIIQAREVWNAYGDFVSRTKPNFGPGVADRFAAAATITEEAAAKARVTQERARDRIRAIATPGTLLVMPTCPSVAPLVAAPLEVHESFRVRVMRMTCISGLSGLPQISIPIGTIGGCPAGLSFIGWAGGDEALLDLAVRLSKYCGIEA</sequence>
<dbReference type="Pfam" id="PF01425">
    <property type="entry name" value="Amidase"/>
    <property type="match status" value="2"/>
</dbReference>
<name>A0A1W6ZK06_9HYPH</name>
<organism evidence="2 3">
    <name type="scientific">Pseudorhodoplanes sinuspersici</name>
    <dbReference type="NCBI Taxonomy" id="1235591"/>
    <lineage>
        <taxon>Bacteria</taxon>
        <taxon>Pseudomonadati</taxon>
        <taxon>Pseudomonadota</taxon>
        <taxon>Alphaproteobacteria</taxon>
        <taxon>Hyphomicrobiales</taxon>
        <taxon>Pseudorhodoplanes</taxon>
    </lineage>
</organism>
<dbReference type="Gene3D" id="3.90.1300.10">
    <property type="entry name" value="Amidase signature (AS) domain"/>
    <property type="match status" value="1"/>
</dbReference>
<gene>
    <name evidence="2" type="ORF">CAK95_00665</name>
</gene>
<dbReference type="NCBIfam" id="NF006169">
    <property type="entry name" value="PRK08310.1"/>
    <property type="match status" value="1"/>
</dbReference>
<dbReference type="KEGG" id="psin:CAK95_00665"/>
<proteinExistence type="predicted"/>
<dbReference type="AlphaFoldDB" id="A0A1W6ZK06"/>
<keyword evidence="3" id="KW-1185">Reference proteome</keyword>
<evidence type="ECO:0000259" key="1">
    <source>
        <dbReference type="Pfam" id="PF01425"/>
    </source>
</evidence>
<feature type="domain" description="Amidase" evidence="1">
    <location>
        <begin position="297"/>
        <end position="401"/>
    </location>
</feature>
<evidence type="ECO:0000313" key="3">
    <source>
        <dbReference type="Proteomes" id="UP000194137"/>
    </source>
</evidence>
<dbReference type="InterPro" id="IPR036928">
    <property type="entry name" value="AS_sf"/>
</dbReference>
<dbReference type="Proteomes" id="UP000194137">
    <property type="component" value="Chromosome"/>
</dbReference>
<dbReference type="EMBL" id="CP021112">
    <property type="protein sequence ID" value="ARP97753.1"/>
    <property type="molecule type" value="Genomic_DNA"/>
</dbReference>
<dbReference type="STRING" id="1235591.CAK95_00665"/>
<dbReference type="PANTHER" id="PTHR46310:SF7">
    <property type="entry name" value="AMIDASE 1"/>
    <property type="match status" value="1"/>
</dbReference>
<feature type="domain" description="Amidase" evidence="1">
    <location>
        <begin position="37"/>
        <end position="192"/>
    </location>
</feature>
<dbReference type="PANTHER" id="PTHR46310">
    <property type="entry name" value="AMIDASE 1"/>
    <property type="match status" value="1"/>
</dbReference>
<accession>A0A1W6ZK06</accession>
<reference evidence="2 3" key="1">
    <citation type="submission" date="2017-05" db="EMBL/GenBank/DDBJ databases">
        <title>Full genome sequence of Pseudorhodoplanes sinuspersici.</title>
        <authorList>
            <person name="Dastgheib S.M.M."/>
            <person name="Shavandi M."/>
            <person name="Tirandaz H."/>
        </authorList>
    </citation>
    <scope>NUCLEOTIDE SEQUENCE [LARGE SCALE GENOMIC DNA]</scope>
    <source>
        <strain evidence="2 3">RIPI110</strain>
    </source>
</reference>
<dbReference type="InterPro" id="IPR023631">
    <property type="entry name" value="Amidase_dom"/>
</dbReference>
<evidence type="ECO:0000313" key="2">
    <source>
        <dbReference type="EMBL" id="ARP97753.1"/>
    </source>
</evidence>
<protein>
    <recommendedName>
        <fullName evidence="1">Amidase domain-containing protein</fullName>
    </recommendedName>
</protein>